<organism evidence="5 6">
    <name type="scientific">Thalassobacillus hwangdonensis</name>
    <dbReference type="NCBI Taxonomy" id="546108"/>
    <lineage>
        <taxon>Bacteria</taxon>
        <taxon>Bacillati</taxon>
        <taxon>Bacillota</taxon>
        <taxon>Bacilli</taxon>
        <taxon>Bacillales</taxon>
        <taxon>Bacillaceae</taxon>
        <taxon>Thalassobacillus</taxon>
    </lineage>
</organism>
<evidence type="ECO:0000256" key="2">
    <source>
        <dbReference type="ARBA" id="ARBA00022603"/>
    </source>
</evidence>
<keyword evidence="2 5" id="KW-0489">Methyltransferase</keyword>
<dbReference type="Pfam" id="PF08241">
    <property type="entry name" value="Methyltransf_11"/>
    <property type="match status" value="1"/>
</dbReference>
<dbReference type="InterPro" id="IPR013216">
    <property type="entry name" value="Methyltransf_11"/>
</dbReference>
<protein>
    <submittedName>
        <fullName evidence="5">Class I SAM-dependent methyltransferase</fullName>
    </submittedName>
</protein>
<keyword evidence="3" id="KW-0808">Transferase</keyword>
<evidence type="ECO:0000259" key="4">
    <source>
        <dbReference type="Pfam" id="PF08241"/>
    </source>
</evidence>
<dbReference type="Proteomes" id="UP001596990">
    <property type="component" value="Unassembled WGS sequence"/>
</dbReference>
<dbReference type="InterPro" id="IPR029063">
    <property type="entry name" value="SAM-dependent_MTases_sf"/>
</dbReference>
<dbReference type="PANTHER" id="PTHR44942">
    <property type="entry name" value="METHYLTRANSF_11 DOMAIN-CONTAINING PROTEIN"/>
    <property type="match status" value="1"/>
</dbReference>
<proteinExistence type="inferred from homology"/>
<dbReference type="GO" id="GO:0008168">
    <property type="term" value="F:methyltransferase activity"/>
    <property type="evidence" value="ECO:0007669"/>
    <property type="project" value="UniProtKB-KW"/>
</dbReference>
<accession>A0ABW3L2F5</accession>
<comment type="similarity">
    <text evidence="1">Belongs to the methyltransferase superfamily.</text>
</comment>
<dbReference type="InterPro" id="IPR051052">
    <property type="entry name" value="Diverse_substrate_MTase"/>
</dbReference>
<dbReference type="RefSeq" id="WP_386060659.1">
    <property type="nucleotide sequence ID" value="NZ_JBHTKL010000005.1"/>
</dbReference>
<dbReference type="CDD" id="cd02440">
    <property type="entry name" value="AdoMet_MTases"/>
    <property type="match status" value="1"/>
</dbReference>
<gene>
    <name evidence="5" type="ORF">ACFQ2J_12195</name>
</gene>
<sequence length="259" mass="30092">MPIDFHNEANRYSYSGRSVDPSWVDLFQKLVDTYHIEYPIDIGCGGGIYSRVLASIGTIRVLGLDQSAPIINTAKQHSDDPRLSFQQGDALCTGLPSSSHDMVLQRALVHHINNLEACVKEANRLLNTEGIYVIQDRTPEDCFLPGSSQHIRGYFFEKYPQLKKLEKQRRHTSQKVKHTLEENGFLLLKEHKFWEVRRNYENKVEWKEELLSRKGRSILHELKEDELLVLEDMISPHLPESTPIVEKDRWTIWISQKRS</sequence>
<comment type="caution">
    <text evidence="5">The sequence shown here is derived from an EMBL/GenBank/DDBJ whole genome shotgun (WGS) entry which is preliminary data.</text>
</comment>
<dbReference type="Gene3D" id="3.40.50.150">
    <property type="entry name" value="Vaccinia Virus protein VP39"/>
    <property type="match status" value="1"/>
</dbReference>
<feature type="domain" description="Methyltransferase type 11" evidence="4">
    <location>
        <begin position="40"/>
        <end position="134"/>
    </location>
</feature>
<keyword evidence="6" id="KW-1185">Reference proteome</keyword>
<reference evidence="6" key="1">
    <citation type="journal article" date="2019" name="Int. J. Syst. Evol. Microbiol.">
        <title>The Global Catalogue of Microorganisms (GCM) 10K type strain sequencing project: providing services to taxonomists for standard genome sequencing and annotation.</title>
        <authorList>
            <consortium name="The Broad Institute Genomics Platform"/>
            <consortium name="The Broad Institute Genome Sequencing Center for Infectious Disease"/>
            <person name="Wu L."/>
            <person name="Ma J."/>
        </authorList>
    </citation>
    <scope>NUCLEOTIDE SEQUENCE [LARGE SCALE GENOMIC DNA]</scope>
    <source>
        <strain evidence="6">CCUG 56607</strain>
    </source>
</reference>
<name>A0ABW3L2F5_9BACI</name>
<evidence type="ECO:0000256" key="3">
    <source>
        <dbReference type="ARBA" id="ARBA00022679"/>
    </source>
</evidence>
<evidence type="ECO:0000313" key="6">
    <source>
        <dbReference type="Proteomes" id="UP001596990"/>
    </source>
</evidence>
<evidence type="ECO:0000313" key="5">
    <source>
        <dbReference type="EMBL" id="MFD1019937.1"/>
    </source>
</evidence>
<dbReference type="SUPFAM" id="SSF53335">
    <property type="entry name" value="S-adenosyl-L-methionine-dependent methyltransferases"/>
    <property type="match status" value="1"/>
</dbReference>
<dbReference type="EMBL" id="JBHTKL010000005">
    <property type="protein sequence ID" value="MFD1019937.1"/>
    <property type="molecule type" value="Genomic_DNA"/>
</dbReference>
<dbReference type="GO" id="GO:0032259">
    <property type="term" value="P:methylation"/>
    <property type="evidence" value="ECO:0007669"/>
    <property type="project" value="UniProtKB-KW"/>
</dbReference>
<evidence type="ECO:0000256" key="1">
    <source>
        <dbReference type="ARBA" id="ARBA00008361"/>
    </source>
</evidence>
<dbReference type="PANTHER" id="PTHR44942:SF4">
    <property type="entry name" value="METHYLTRANSFERASE TYPE 11 DOMAIN-CONTAINING PROTEIN"/>
    <property type="match status" value="1"/>
</dbReference>